<dbReference type="EMBL" id="JANPWB010000002">
    <property type="protein sequence ID" value="KAJ1207997.1"/>
    <property type="molecule type" value="Genomic_DNA"/>
</dbReference>
<sequence length="128" mass="14851">MSSAVSPTNTEVQALRSGISSFQVRLRTVERQQMDEKSHLDAIPDWTKDICYLQQKIVNLEECSCRDNIRIIGLPEAFEKDNMLHFVGVLIPDLLNLTYDPPLNLKRAHRIHLNLTPDDHHPRYVLEY</sequence>
<evidence type="ECO:0000313" key="2">
    <source>
        <dbReference type="Proteomes" id="UP001066276"/>
    </source>
</evidence>
<protein>
    <submittedName>
        <fullName evidence="1">Uncharacterized protein</fullName>
    </submittedName>
</protein>
<organism evidence="1 2">
    <name type="scientific">Pleurodeles waltl</name>
    <name type="common">Iberian ribbed newt</name>
    <dbReference type="NCBI Taxonomy" id="8319"/>
    <lineage>
        <taxon>Eukaryota</taxon>
        <taxon>Metazoa</taxon>
        <taxon>Chordata</taxon>
        <taxon>Craniata</taxon>
        <taxon>Vertebrata</taxon>
        <taxon>Euteleostomi</taxon>
        <taxon>Amphibia</taxon>
        <taxon>Batrachia</taxon>
        <taxon>Caudata</taxon>
        <taxon>Salamandroidea</taxon>
        <taxon>Salamandridae</taxon>
        <taxon>Pleurodelinae</taxon>
        <taxon>Pleurodeles</taxon>
    </lineage>
</organism>
<reference evidence="1" key="1">
    <citation type="journal article" date="2022" name="bioRxiv">
        <title>Sequencing and chromosome-scale assembly of the giantPleurodeles waltlgenome.</title>
        <authorList>
            <person name="Brown T."/>
            <person name="Elewa A."/>
            <person name="Iarovenko S."/>
            <person name="Subramanian E."/>
            <person name="Araus A.J."/>
            <person name="Petzold A."/>
            <person name="Susuki M."/>
            <person name="Suzuki K.-i.T."/>
            <person name="Hayashi T."/>
            <person name="Toyoda A."/>
            <person name="Oliveira C."/>
            <person name="Osipova E."/>
            <person name="Leigh N.D."/>
            <person name="Simon A."/>
            <person name="Yun M.H."/>
        </authorList>
    </citation>
    <scope>NUCLEOTIDE SEQUENCE</scope>
    <source>
        <strain evidence="1">20211129_DDA</strain>
        <tissue evidence="1">Liver</tissue>
    </source>
</reference>
<keyword evidence="2" id="KW-1185">Reference proteome</keyword>
<proteinExistence type="predicted"/>
<accession>A0AAV7W286</accession>
<gene>
    <name evidence="1" type="ORF">NDU88_003387</name>
</gene>
<evidence type="ECO:0000313" key="1">
    <source>
        <dbReference type="EMBL" id="KAJ1207997.1"/>
    </source>
</evidence>
<dbReference type="Gene3D" id="3.30.70.1820">
    <property type="entry name" value="L1 transposable element, RRM domain"/>
    <property type="match status" value="1"/>
</dbReference>
<dbReference type="Proteomes" id="UP001066276">
    <property type="component" value="Chromosome 1_2"/>
</dbReference>
<comment type="caution">
    <text evidence="1">The sequence shown here is derived from an EMBL/GenBank/DDBJ whole genome shotgun (WGS) entry which is preliminary data.</text>
</comment>
<name>A0AAV7W286_PLEWA</name>
<dbReference type="AlphaFoldDB" id="A0AAV7W286"/>